<sequence length="83" mass="8944">MITDYSDYSGDSSPQAEAEIEAEKDQTSARVHDSKTQSEFNEQERGGGMTKDMDSVICTDMSSPLSATAQTLRVGRTDSCGSI</sequence>
<feature type="compositionally biased region" description="Basic and acidic residues" evidence="1">
    <location>
        <begin position="21"/>
        <end position="36"/>
    </location>
</feature>
<protein>
    <submittedName>
        <fullName evidence="2">Uncharacterized protein</fullName>
    </submittedName>
</protein>
<accession>A0AAE1B285</accession>
<dbReference type="Proteomes" id="UP001283361">
    <property type="component" value="Unassembled WGS sequence"/>
</dbReference>
<evidence type="ECO:0000313" key="3">
    <source>
        <dbReference type="Proteomes" id="UP001283361"/>
    </source>
</evidence>
<evidence type="ECO:0000313" key="2">
    <source>
        <dbReference type="EMBL" id="KAK3797541.1"/>
    </source>
</evidence>
<dbReference type="EMBL" id="JAWDGP010000750">
    <property type="protein sequence ID" value="KAK3797541.1"/>
    <property type="molecule type" value="Genomic_DNA"/>
</dbReference>
<proteinExistence type="predicted"/>
<dbReference type="AlphaFoldDB" id="A0AAE1B285"/>
<gene>
    <name evidence="2" type="ORF">RRG08_054571</name>
</gene>
<organism evidence="2 3">
    <name type="scientific">Elysia crispata</name>
    <name type="common">lettuce slug</name>
    <dbReference type="NCBI Taxonomy" id="231223"/>
    <lineage>
        <taxon>Eukaryota</taxon>
        <taxon>Metazoa</taxon>
        <taxon>Spiralia</taxon>
        <taxon>Lophotrochozoa</taxon>
        <taxon>Mollusca</taxon>
        <taxon>Gastropoda</taxon>
        <taxon>Heterobranchia</taxon>
        <taxon>Euthyneura</taxon>
        <taxon>Panpulmonata</taxon>
        <taxon>Sacoglossa</taxon>
        <taxon>Placobranchoidea</taxon>
        <taxon>Plakobranchidae</taxon>
        <taxon>Elysia</taxon>
    </lineage>
</organism>
<keyword evidence="3" id="KW-1185">Reference proteome</keyword>
<evidence type="ECO:0000256" key="1">
    <source>
        <dbReference type="SAM" id="MobiDB-lite"/>
    </source>
</evidence>
<comment type="caution">
    <text evidence="2">The sequence shown here is derived from an EMBL/GenBank/DDBJ whole genome shotgun (WGS) entry which is preliminary data.</text>
</comment>
<feature type="region of interest" description="Disordered" evidence="1">
    <location>
        <begin position="1"/>
        <end position="55"/>
    </location>
</feature>
<name>A0AAE1B285_9GAST</name>
<reference evidence="2" key="1">
    <citation type="journal article" date="2023" name="G3 (Bethesda)">
        <title>A reference genome for the long-term kleptoplast-retaining sea slug Elysia crispata morphotype clarki.</title>
        <authorList>
            <person name="Eastman K.E."/>
            <person name="Pendleton A.L."/>
            <person name="Shaikh M.A."/>
            <person name="Suttiyut T."/>
            <person name="Ogas R."/>
            <person name="Tomko P."/>
            <person name="Gavelis G."/>
            <person name="Widhalm J.R."/>
            <person name="Wisecaver J.H."/>
        </authorList>
    </citation>
    <scope>NUCLEOTIDE SEQUENCE</scope>
    <source>
        <strain evidence="2">ECLA1</strain>
    </source>
</reference>